<dbReference type="Pfam" id="PF22594">
    <property type="entry name" value="GTP-eEF1A_C"/>
    <property type="match status" value="1"/>
</dbReference>
<gene>
    <name evidence="4" type="ORF">OVN521_LOCUS24425</name>
</gene>
<dbReference type="InterPro" id="IPR054696">
    <property type="entry name" value="GTP-eEF1A_C"/>
</dbReference>
<keyword evidence="2" id="KW-0342">GTP-binding</keyword>
<keyword evidence="1" id="KW-0547">Nucleotide-binding</keyword>
<accession>A0A819ZNN8</accession>
<protein>
    <recommendedName>
        <fullName evidence="3">GTP-eEF1A C-terminal domain-containing protein</fullName>
    </recommendedName>
</protein>
<sequence>QVLIVRFELSQSRQTICIETFKHFPELGRFILRDASQIVVVGRVVDVIE</sequence>
<comment type="caution">
    <text evidence="4">The sequence shown here is derived from an EMBL/GenBank/DDBJ whole genome shotgun (WGS) entry which is preliminary data.</text>
</comment>
<dbReference type="AlphaFoldDB" id="A0A819ZNN8"/>
<keyword evidence="5" id="KW-1185">Reference proteome</keyword>
<dbReference type="SUPFAM" id="SSF50465">
    <property type="entry name" value="EF-Tu/eEF-1alpha/eIF2-gamma C-terminal domain"/>
    <property type="match status" value="1"/>
</dbReference>
<organism evidence="4 5">
    <name type="scientific">Rotaria magnacalcarata</name>
    <dbReference type="NCBI Taxonomy" id="392030"/>
    <lineage>
        <taxon>Eukaryota</taxon>
        <taxon>Metazoa</taxon>
        <taxon>Spiralia</taxon>
        <taxon>Gnathifera</taxon>
        <taxon>Rotifera</taxon>
        <taxon>Eurotatoria</taxon>
        <taxon>Bdelloidea</taxon>
        <taxon>Philodinida</taxon>
        <taxon>Philodinidae</taxon>
        <taxon>Rotaria</taxon>
    </lineage>
</organism>
<evidence type="ECO:0000259" key="3">
    <source>
        <dbReference type="Pfam" id="PF22594"/>
    </source>
</evidence>
<evidence type="ECO:0000313" key="4">
    <source>
        <dbReference type="EMBL" id="CAF4166102.1"/>
    </source>
</evidence>
<evidence type="ECO:0000256" key="2">
    <source>
        <dbReference type="ARBA" id="ARBA00023134"/>
    </source>
</evidence>
<reference evidence="4" key="1">
    <citation type="submission" date="2021-02" db="EMBL/GenBank/DDBJ databases">
        <authorList>
            <person name="Nowell W R."/>
        </authorList>
    </citation>
    <scope>NUCLEOTIDE SEQUENCE</scope>
</reference>
<dbReference type="GO" id="GO:0005525">
    <property type="term" value="F:GTP binding"/>
    <property type="evidence" value="ECO:0007669"/>
    <property type="project" value="UniProtKB-KW"/>
</dbReference>
<dbReference type="Proteomes" id="UP000663866">
    <property type="component" value="Unassembled WGS sequence"/>
</dbReference>
<evidence type="ECO:0000256" key="1">
    <source>
        <dbReference type="ARBA" id="ARBA00022741"/>
    </source>
</evidence>
<evidence type="ECO:0000313" key="5">
    <source>
        <dbReference type="Proteomes" id="UP000663866"/>
    </source>
</evidence>
<name>A0A819ZNN8_9BILA</name>
<feature type="non-terminal residue" evidence="4">
    <location>
        <position position="1"/>
    </location>
</feature>
<proteinExistence type="predicted"/>
<dbReference type="Gene3D" id="2.40.30.10">
    <property type="entry name" value="Translation factors"/>
    <property type="match status" value="1"/>
</dbReference>
<dbReference type="EMBL" id="CAJOBG010005799">
    <property type="protein sequence ID" value="CAF4166102.1"/>
    <property type="molecule type" value="Genomic_DNA"/>
</dbReference>
<feature type="domain" description="GTP-eEF1A C-terminal" evidence="3">
    <location>
        <begin position="2"/>
        <end position="44"/>
    </location>
</feature>
<dbReference type="InterPro" id="IPR009001">
    <property type="entry name" value="Transl_elong_EF1A/Init_IF2_C"/>
</dbReference>